<evidence type="ECO:0000256" key="5">
    <source>
        <dbReference type="SAM" id="Phobius"/>
    </source>
</evidence>
<dbReference type="InterPro" id="IPR003825">
    <property type="entry name" value="Colicin-V_CvpA"/>
</dbReference>
<dbReference type="Pfam" id="PF02674">
    <property type="entry name" value="Colicin_V"/>
    <property type="match status" value="1"/>
</dbReference>
<name>A0A2U2MWD6_9GAMM</name>
<evidence type="ECO:0000256" key="4">
    <source>
        <dbReference type="ARBA" id="ARBA00023136"/>
    </source>
</evidence>
<reference evidence="6 7" key="1">
    <citation type="submission" date="2018-05" db="EMBL/GenBank/DDBJ databases">
        <title>Spiribacter halobius sp. nov., a moderately halophilic bacterium isolated from marine solar saltern.</title>
        <authorList>
            <person name="Zheng W.-S."/>
            <person name="Lu D.-C."/>
            <person name="Du Z.-J."/>
        </authorList>
    </citation>
    <scope>NUCLEOTIDE SEQUENCE [LARGE SCALE GENOMIC DNA]</scope>
    <source>
        <strain evidence="6 7">E85</strain>
    </source>
</reference>
<evidence type="ECO:0000256" key="3">
    <source>
        <dbReference type="ARBA" id="ARBA00022989"/>
    </source>
</evidence>
<dbReference type="Proteomes" id="UP000245474">
    <property type="component" value="Unassembled WGS sequence"/>
</dbReference>
<gene>
    <name evidence="6" type="ORF">DEM34_17830</name>
</gene>
<organism evidence="6 7">
    <name type="scientific">Sediminicurvatus halobius</name>
    <dbReference type="NCBI Taxonomy" id="2182432"/>
    <lineage>
        <taxon>Bacteria</taxon>
        <taxon>Pseudomonadati</taxon>
        <taxon>Pseudomonadota</taxon>
        <taxon>Gammaproteobacteria</taxon>
        <taxon>Chromatiales</taxon>
        <taxon>Ectothiorhodospiraceae</taxon>
        <taxon>Sediminicurvatus</taxon>
    </lineage>
</organism>
<protein>
    <submittedName>
        <fullName evidence="6">Colicin V production protein</fullName>
    </submittedName>
</protein>
<keyword evidence="4 5" id="KW-0472">Membrane</keyword>
<dbReference type="EMBL" id="QFFI01000046">
    <property type="protein sequence ID" value="PWG61169.1"/>
    <property type="molecule type" value="Genomic_DNA"/>
</dbReference>
<dbReference type="RefSeq" id="WP_109680182.1">
    <property type="nucleotide sequence ID" value="NZ_CP086615.1"/>
</dbReference>
<comment type="subcellular location">
    <subcellularLocation>
        <location evidence="1">Membrane</location>
        <topology evidence="1">Multi-pass membrane protein</topology>
    </subcellularLocation>
</comment>
<evidence type="ECO:0000313" key="6">
    <source>
        <dbReference type="EMBL" id="PWG61169.1"/>
    </source>
</evidence>
<sequence length="197" mass="20951">MNWLDFIFLGIIAASVLISLVRGFVREVVSILVWVAAFWLALRYSDTLAGFLEPYVGSPTIRLVAAFAGLFIVTLLLGALLNYLAGQLVGRTGLSGTDRALGVVFGGLRGLAIVALLVLAAGLTALPGERWWQESLLAGQLQPWVCRAGVGDWLDGLRVYQPLASEPAEGTPAPDYWRDFCGQVAAAEGGDSSTNEG</sequence>
<evidence type="ECO:0000256" key="2">
    <source>
        <dbReference type="ARBA" id="ARBA00022692"/>
    </source>
</evidence>
<dbReference type="GO" id="GO:0016020">
    <property type="term" value="C:membrane"/>
    <property type="evidence" value="ECO:0007669"/>
    <property type="project" value="UniProtKB-SubCell"/>
</dbReference>
<evidence type="ECO:0000313" key="7">
    <source>
        <dbReference type="Proteomes" id="UP000245474"/>
    </source>
</evidence>
<keyword evidence="3 5" id="KW-1133">Transmembrane helix</keyword>
<keyword evidence="2 5" id="KW-0812">Transmembrane</keyword>
<comment type="caution">
    <text evidence="6">The sequence shown here is derived from an EMBL/GenBank/DDBJ whole genome shotgun (WGS) entry which is preliminary data.</text>
</comment>
<evidence type="ECO:0000256" key="1">
    <source>
        <dbReference type="ARBA" id="ARBA00004141"/>
    </source>
</evidence>
<dbReference type="AlphaFoldDB" id="A0A2U2MWD6"/>
<dbReference type="InterPro" id="IPR052719">
    <property type="entry name" value="CvpA-like"/>
</dbReference>
<feature type="transmembrane region" description="Helical" evidence="5">
    <location>
        <begin position="31"/>
        <end position="51"/>
    </location>
</feature>
<proteinExistence type="predicted"/>
<dbReference type="PANTHER" id="PTHR36926">
    <property type="entry name" value="COLICIN V PRODUCTION PROTEIN"/>
    <property type="match status" value="1"/>
</dbReference>
<dbReference type="PANTHER" id="PTHR36926:SF1">
    <property type="entry name" value="COLICIN V PRODUCTION PROTEIN"/>
    <property type="match status" value="1"/>
</dbReference>
<accession>A0A2U2MWD6</accession>
<feature type="transmembrane region" description="Helical" evidence="5">
    <location>
        <begin position="7"/>
        <end position="25"/>
    </location>
</feature>
<dbReference type="OrthoDB" id="9810601at2"/>
<keyword evidence="7" id="KW-1185">Reference proteome</keyword>
<feature type="transmembrane region" description="Helical" evidence="5">
    <location>
        <begin position="104"/>
        <end position="126"/>
    </location>
</feature>
<dbReference type="GO" id="GO:0009403">
    <property type="term" value="P:toxin biosynthetic process"/>
    <property type="evidence" value="ECO:0007669"/>
    <property type="project" value="InterPro"/>
</dbReference>
<feature type="transmembrane region" description="Helical" evidence="5">
    <location>
        <begin position="63"/>
        <end position="84"/>
    </location>
</feature>